<evidence type="ECO:0000256" key="1">
    <source>
        <dbReference type="SAM" id="MobiDB-lite"/>
    </source>
</evidence>
<evidence type="ECO:0000313" key="3">
    <source>
        <dbReference type="Proteomes" id="UP000326953"/>
    </source>
</evidence>
<dbReference type="RefSeq" id="WP_224791394.1">
    <property type="nucleotide sequence ID" value="NZ_CABVHK010000015.1"/>
</dbReference>
<accession>A0A5E6VPH5</accession>
<feature type="compositionally biased region" description="Polar residues" evidence="1">
    <location>
        <begin position="78"/>
        <end position="87"/>
    </location>
</feature>
<gene>
    <name evidence="2" type="ORF">PS662_04326</name>
</gene>
<dbReference type="AlphaFoldDB" id="A0A5E6VPH5"/>
<name>A0A5E6VPH5_PSEFL</name>
<evidence type="ECO:0000313" key="2">
    <source>
        <dbReference type="EMBL" id="VVN20242.1"/>
    </source>
</evidence>
<reference evidence="2 3" key="1">
    <citation type="submission" date="2019-09" db="EMBL/GenBank/DDBJ databases">
        <authorList>
            <person name="Chandra G."/>
            <person name="Truman W A."/>
        </authorList>
    </citation>
    <scope>NUCLEOTIDE SEQUENCE [LARGE SCALE GENOMIC DNA]</scope>
    <source>
        <strain evidence="2">PS662</strain>
    </source>
</reference>
<feature type="region of interest" description="Disordered" evidence="1">
    <location>
        <begin position="78"/>
        <end position="113"/>
    </location>
</feature>
<dbReference type="Proteomes" id="UP000326953">
    <property type="component" value="Unassembled WGS sequence"/>
</dbReference>
<protein>
    <submittedName>
        <fullName evidence="2">Uncharacterized protein</fullName>
    </submittedName>
</protein>
<dbReference type="EMBL" id="CABVHK010000015">
    <property type="protein sequence ID" value="VVN20242.1"/>
    <property type="molecule type" value="Genomic_DNA"/>
</dbReference>
<organism evidence="2 3">
    <name type="scientific">Pseudomonas fluorescens</name>
    <dbReference type="NCBI Taxonomy" id="294"/>
    <lineage>
        <taxon>Bacteria</taxon>
        <taxon>Pseudomonadati</taxon>
        <taxon>Pseudomonadota</taxon>
        <taxon>Gammaproteobacteria</taxon>
        <taxon>Pseudomonadales</taxon>
        <taxon>Pseudomonadaceae</taxon>
        <taxon>Pseudomonas</taxon>
    </lineage>
</organism>
<proteinExistence type="predicted"/>
<sequence>MASAEQIPVEYLSDKVAEKNFAEMVGTTRRALQGKRQRNIIPKGVWNEIDGQIYYSIRRYEAWLESLWDCPPELNSQVNQSAFASPGNSGGARPSPIPKRQKALKRPQIYALQ</sequence>